<evidence type="ECO:0000256" key="1">
    <source>
        <dbReference type="SAM" id="Coils"/>
    </source>
</evidence>
<keyword evidence="3" id="KW-0732">Signal</keyword>
<feature type="domain" description="Peptidoglycan binding-like" evidence="4">
    <location>
        <begin position="223"/>
        <end position="274"/>
    </location>
</feature>
<feature type="signal peptide" evidence="3">
    <location>
        <begin position="1"/>
        <end position="21"/>
    </location>
</feature>
<reference evidence="5" key="1">
    <citation type="submission" date="2021-01" db="EMBL/GenBank/DDBJ databases">
        <title>Whole genome shotgun sequence of Virgisporangium aurantiacum NBRC 16421.</title>
        <authorList>
            <person name="Komaki H."/>
            <person name="Tamura T."/>
        </authorList>
    </citation>
    <scope>NUCLEOTIDE SEQUENCE</scope>
    <source>
        <strain evidence="5">NBRC 16421</strain>
    </source>
</reference>
<feature type="coiled-coil region" evidence="1">
    <location>
        <begin position="26"/>
        <end position="53"/>
    </location>
</feature>
<dbReference type="EMBL" id="BOPG01000032">
    <property type="protein sequence ID" value="GIJ57514.1"/>
    <property type="molecule type" value="Genomic_DNA"/>
</dbReference>
<dbReference type="SUPFAM" id="SSF47090">
    <property type="entry name" value="PGBD-like"/>
    <property type="match status" value="2"/>
</dbReference>
<dbReference type="InterPro" id="IPR036365">
    <property type="entry name" value="PGBD-like_sf"/>
</dbReference>
<dbReference type="RefSeq" id="WP_239151832.1">
    <property type="nucleotide sequence ID" value="NZ_BOPG01000032.1"/>
</dbReference>
<evidence type="ECO:0000313" key="6">
    <source>
        <dbReference type="Proteomes" id="UP000612585"/>
    </source>
</evidence>
<dbReference type="Gene3D" id="1.10.101.10">
    <property type="entry name" value="PGBD-like superfamily/PGBD"/>
    <property type="match status" value="2"/>
</dbReference>
<organism evidence="5 6">
    <name type="scientific">Virgisporangium aurantiacum</name>
    <dbReference type="NCBI Taxonomy" id="175570"/>
    <lineage>
        <taxon>Bacteria</taxon>
        <taxon>Bacillati</taxon>
        <taxon>Actinomycetota</taxon>
        <taxon>Actinomycetes</taxon>
        <taxon>Micromonosporales</taxon>
        <taxon>Micromonosporaceae</taxon>
        <taxon>Virgisporangium</taxon>
    </lineage>
</organism>
<evidence type="ECO:0000256" key="3">
    <source>
        <dbReference type="SAM" id="SignalP"/>
    </source>
</evidence>
<dbReference type="Proteomes" id="UP000612585">
    <property type="component" value="Unassembled WGS sequence"/>
</dbReference>
<evidence type="ECO:0000259" key="4">
    <source>
        <dbReference type="Pfam" id="PF01471"/>
    </source>
</evidence>
<dbReference type="Pfam" id="PF01471">
    <property type="entry name" value="PG_binding_1"/>
    <property type="match status" value="2"/>
</dbReference>
<feature type="domain" description="Peptidoglycan binding-like" evidence="4">
    <location>
        <begin position="294"/>
        <end position="344"/>
    </location>
</feature>
<dbReference type="AlphaFoldDB" id="A0A8J3Z4R6"/>
<proteinExistence type="predicted"/>
<comment type="caution">
    <text evidence="5">The sequence shown here is derived from an EMBL/GenBank/DDBJ whole genome shotgun (WGS) entry which is preliminary data.</text>
</comment>
<gene>
    <name evidence="5" type="ORF">Vau01_050300</name>
</gene>
<feature type="chain" id="PRO_5038908829" description="Peptidoglycan binding-like domain-containing protein" evidence="3">
    <location>
        <begin position="22"/>
        <end position="369"/>
    </location>
</feature>
<sequence length="369" mass="37469">MRLVMRICAACALTIMLVGCGDDPDPERAEDRVAKAQKALADAQAEFATKTTEFCTSTATYITALDRYADVLTDTAPTVGDVKDAGKSLAAPRDDVVAKAGAVTQAQEDVADAQKDLAEATAALAAEQAKASGLPTPTPPPASPSAAPLVSSPTVNRVKQADADFTTAQQGITDQTPLKQASQQFNAAAVALQMSWLRLFHEAGCLDDEQQKQAEAAARAYTSALQQSLAGAGYYQGAVDGIYGPATVDAVSALQKAHGLPVTGTVDKATDAALQADLQAKGGAAAQQATASTAAVQQTLKLAGYWTGPVDGAWTPALTEALKAFQTALGVPATGTVDAATVAAVQKAIADAKQPAPTTTPTTTPSAGG</sequence>
<dbReference type="InterPro" id="IPR002477">
    <property type="entry name" value="Peptidoglycan-bd-like"/>
</dbReference>
<feature type="region of interest" description="Disordered" evidence="2">
    <location>
        <begin position="128"/>
        <end position="152"/>
    </location>
</feature>
<evidence type="ECO:0000256" key="2">
    <source>
        <dbReference type="SAM" id="MobiDB-lite"/>
    </source>
</evidence>
<name>A0A8J3Z4R6_9ACTN</name>
<dbReference type="Gene3D" id="1.10.287.1700">
    <property type="match status" value="1"/>
</dbReference>
<dbReference type="InterPro" id="IPR036366">
    <property type="entry name" value="PGBDSf"/>
</dbReference>
<evidence type="ECO:0000313" key="5">
    <source>
        <dbReference type="EMBL" id="GIJ57514.1"/>
    </source>
</evidence>
<dbReference type="PROSITE" id="PS51257">
    <property type="entry name" value="PROKAR_LIPOPROTEIN"/>
    <property type="match status" value="1"/>
</dbReference>
<keyword evidence="1" id="KW-0175">Coiled coil</keyword>
<dbReference type="InterPro" id="IPR053716">
    <property type="entry name" value="Flag_assembly_chemotaxis_eff"/>
</dbReference>
<protein>
    <recommendedName>
        <fullName evidence="4">Peptidoglycan binding-like domain-containing protein</fullName>
    </recommendedName>
</protein>
<keyword evidence="6" id="KW-1185">Reference proteome</keyword>
<accession>A0A8J3Z4R6</accession>